<accession>A0A2M9Q9H7</accession>
<reference evidence="1 2" key="1">
    <citation type="submission" date="2017-11" db="EMBL/GenBank/DDBJ databases">
        <title>Bacterial isolate from king chilli rhizosphere.</title>
        <authorList>
            <person name="Takhelmayum P."/>
            <person name="Sarangthem I."/>
        </authorList>
    </citation>
    <scope>NUCLEOTIDE SEQUENCE [LARGE SCALE GENOMIC DNA]</scope>
    <source>
        <strain evidence="2">t26</strain>
    </source>
</reference>
<protein>
    <submittedName>
        <fullName evidence="1">Uncharacterized protein</fullName>
    </submittedName>
</protein>
<sequence length="136" mass="15858">MQDIRPTSRWRNAKRKEEEEFSAGLIEKDDCIYAELFPDSFIHQTEMVLEQYAASIAKLPNHPDSYPAIMKTIETAVLALNEINQVGGGGLIETEEREELCDYFDQVLIHWGFDIDDLTKSQNLGRYELTDDWREW</sequence>
<evidence type="ECO:0000313" key="1">
    <source>
        <dbReference type="EMBL" id="PJO44728.1"/>
    </source>
</evidence>
<dbReference type="AlphaFoldDB" id="A0A2M9Q9H7"/>
<comment type="caution">
    <text evidence="1">The sequence shown here is derived from an EMBL/GenBank/DDBJ whole genome shotgun (WGS) entry which is preliminary data.</text>
</comment>
<proteinExistence type="predicted"/>
<evidence type="ECO:0000313" key="2">
    <source>
        <dbReference type="Proteomes" id="UP000232101"/>
    </source>
</evidence>
<gene>
    <name evidence="1" type="ORF">CWD94_05185</name>
</gene>
<dbReference type="RefSeq" id="WP_100542360.1">
    <property type="nucleotide sequence ID" value="NZ_PHQY01000324.1"/>
</dbReference>
<organism evidence="1 2">
    <name type="scientific">Lysinibacillus xylanilyticus</name>
    <dbReference type="NCBI Taxonomy" id="582475"/>
    <lineage>
        <taxon>Bacteria</taxon>
        <taxon>Bacillati</taxon>
        <taxon>Bacillota</taxon>
        <taxon>Bacilli</taxon>
        <taxon>Bacillales</taxon>
        <taxon>Bacillaceae</taxon>
        <taxon>Lysinibacillus</taxon>
    </lineage>
</organism>
<dbReference type="EMBL" id="PHQY01000324">
    <property type="protein sequence ID" value="PJO44728.1"/>
    <property type="molecule type" value="Genomic_DNA"/>
</dbReference>
<dbReference type="Proteomes" id="UP000232101">
    <property type="component" value="Unassembled WGS sequence"/>
</dbReference>
<name>A0A2M9Q9H7_9BACI</name>